<evidence type="ECO:0000313" key="2">
    <source>
        <dbReference type="Proteomes" id="UP000034601"/>
    </source>
</evidence>
<name>A0A0G0U6E6_9BACT</name>
<organism evidence="1 2">
    <name type="scientific">Candidatus Daviesbacteria bacterium GW2011_GWA2_40_9</name>
    <dbReference type="NCBI Taxonomy" id="1618424"/>
    <lineage>
        <taxon>Bacteria</taxon>
        <taxon>Candidatus Daviesiibacteriota</taxon>
    </lineage>
</organism>
<evidence type="ECO:0000313" key="1">
    <source>
        <dbReference type="EMBL" id="KKR82766.1"/>
    </source>
</evidence>
<dbReference type="AlphaFoldDB" id="A0A0G0U6E6"/>
<accession>A0A0G0U6E6</accession>
<evidence type="ECO:0008006" key="3">
    <source>
        <dbReference type="Google" id="ProtNLM"/>
    </source>
</evidence>
<comment type="caution">
    <text evidence="1">The sequence shown here is derived from an EMBL/GenBank/DDBJ whole genome shotgun (WGS) entry which is preliminary data.</text>
</comment>
<sequence length="154" mass="17393">MHKTKFLVIGLFILLVILVVLAIRSSLKNENNIPITPSPTKAQLPKFNLLEIKPKEDTSQSYLPITQIEFSFNAKVNPQKFYYQVSPEVKTKVDIKPETDNILILSPEIIWQPGITTITVLPHTTSNDGKALGQSFTYQINTAFPKTPDIDVHY</sequence>
<gene>
    <name evidence="1" type="ORF">UU29_C0009G0037</name>
</gene>
<dbReference type="Proteomes" id="UP000034601">
    <property type="component" value="Unassembled WGS sequence"/>
</dbReference>
<proteinExistence type="predicted"/>
<dbReference type="EMBL" id="LCAB01000009">
    <property type="protein sequence ID" value="KKR82766.1"/>
    <property type="molecule type" value="Genomic_DNA"/>
</dbReference>
<reference evidence="1 2" key="1">
    <citation type="journal article" date="2015" name="Nature">
        <title>rRNA introns, odd ribosomes, and small enigmatic genomes across a large radiation of phyla.</title>
        <authorList>
            <person name="Brown C.T."/>
            <person name="Hug L.A."/>
            <person name="Thomas B.C."/>
            <person name="Sharon I."/>
            <person name="Castelle C.J."/>
            <person name="Singh A."/>
            <person name="Wilkins M.J."/>
            <person name="Williams K.H."/>
            <person name="Banfield J.F."/>
        </authorList>
    </citation>
    <scope>NUCLEOTIDE SEQUENCE [LARGE SCALE GENOMIC DNA]</scope>
</reference>
<protein>
    <recommendedName>
        <fullName evidence="3">SbsA Ig-like domain-containing protein</fullName>
    </recommendedName>
</protein>